<feature type="domain" description="SET" evidence="1">
    <location>
        <begin position="13"/>
        <end position="101"/>
    </location>
</feature>
<organism evidence="2 3">
    <name type="scientific">Actinoplanes octamycinicus</name>
    <dbReference type="NCBI Taxonomy" id="135948"/>
    <lineage>
        <taxon>Bacteria</taxon>
        <taxon>Bacillati</taxon>
        <taxon>Actinomycetota</taxon>
        <taxon>Actinomycetes</taxon>
        <taxon>Micromonosporales</taxon>
        <taxon>Micromonosporaceae</taxon>
        <taxon>Actinoplanes</taxon>
    </lineage>
</organism>
<evidence type="ECO:0000259" key="1">
    <source>
        <dbReference type="Pfam" id="PF00856"/>
    </source>
</evidence>
<dbReference type="InterPro" id="IPR046341">
    <property type="entry name" value="SET_dom_sf"/>
</dbReference>
<keyword evidence="3" id="KW-1185">Reference proteome</keyword>
<dbReference type="SUPFAM" id="SSF82199">
    <property type="entry name" value="SET domain"/>
    <property type="match status" value="1"/>
</dbReference>
<dbReference type="Pfam" id="PF00856">
    <property type="entry name" value="SET"/>
    <property type="match status" value="1"/>
</dbReference>
<name>A0A7W7H3V8_9ACTN</name>
<reference evidence="2 3" key="1">
    <citation type="submission" date="2020-08" db="EMBL/GenBank/DDBJ databases">
        <title>Sequencing the genomes of 1000 actinobacteria strains.</title>
        <authorList>
            <person name="Klenk H.-P."/>
        </authorList>
    </citation>
    <scope>NUCLEOTIDE SEQUENCE [LARGE SCALE GENOMIC DNA]</scope>
    <source>
        <strain evidence="2 3">DSM 45809</strain>
    </source>
</reference>
<comment type="caution">
    <text evidence="2">The sequence shown here is derived from an EMBL/GenBank/DDBJ whole genome shotgun (WGS) entry which is preliminary data.</text>
</comment>
<dbReference type="RefSeq" id="WP_185043770.1">
    <property type="nucleotide sequence ID" value="NZ_BAABFG010000005.1"/>
</dbReference>
<evidence type="ECO:0000313" key="2">
    <source>
        <dbReference type="EMBL" id="MBB4743499.1"/>
    </source>
</evidence>
<dbReference type="Proteomes" id="UP000546162">
    <property type="component" value="Unassembled WGS sequence"/>
</dbReference>
<gene>
    <name evidence="2" type="ORF">BJY16_006958</name>
</gene>
<dbReference type="Gene3D" id="2.170.270.10">
    <property type="entry name" value="SET domain"/>
    <property type="match status" value="1"/>
</dbReference>
<dbReference type="AlphaFoldDB" id="A0A7W7H3V8"/>
<sequence>MNEVLLGDGDLAGRGVYAARDFAAGEVVIDYRLRPLTTAEYHALPPGEDLFVHSYGGRRFLYPPPARFVNHSDDPSCWQDFDRGCDIALRPIARGEPITIDATQETARELSTFLDAYRTADSAVRLGELVDADAVLWLSGQAVRGREAVVAALLTENRDLTRVEWTVGTGRWEALCSAGTTRHLTMLLKVVAGNWQLTYQHLG</sequence>
<accession>A0A7W7H3V8</accession>
<protein>
    <recommendedName>
        <fullName evidence="1">SET domain-containing protein</fullName>
    </recommendedName>
</protein>
<dbReference type="InterPro" id="IPR001214">
    <property type="entry name" value="SET_dom"/>
</dbReference>
<dbReference type="EMBL" id="JACHNB010000001">
    <property type="protein sequence ID" value="MBB4743499.1"/>
    <property type="molecule type" value="Genomic_DNA"/>
</dbReference>
<proteinExistence type="predicted"/>
<evidence type="ECO:0000313" key="3">
    <source>
        <dbReference type="Proteomes" id="UP000546162"/>
    </source>
</evidence>